<feature type="transmembrane region" description="Helical" evidence="1">
    <location>
        <begin position="324"/>
        <end position="341"/>
    </location>
</feature>
<gene>
    <name evidence="2" type="ORF">BWGOE11_42250</name>
</gene>
<keyword evidence="1" id="KW-0812">Transmembrane</keyword>
<feature type="transmembrane region" description="Helical" evidence="1">
    <location>
        <begin position="181"/>
        <end position="203"/>
    </location>
</feature>
<accession>A0A1E8BGS3</accession>
<comment type="caution">
    <text evidence="2">The sequence shown here is derived from an EMBL/GenBank/DDBJ whole genome shotgun (WGS) entry which is preliminary data.</text>
</comment>
<sequence length="354" mass="41126">MFHKAIWLRTYQQSKYVVWLFWLASFYTLSYKYYMDSIQQQYFLKENKQWNYVYHYHFDLTLIDPVMLLGSVLIVLACTLIGWERQNNSSDLLWSMPFKRSHLYIAKWLFGICNIVAIVILNWGLFAIMKKTTFHNKYQIFSPFHSYFIYMLIVLIAIYTLALCIGTIAGNFVSQGIITTILIVFPFFLPSLITGVIAVHSSADGEEIYTKMNNITENIRISRPVEDFHITFNYDPQSAYTDNDGLRHNEPNFSKIPSAKTLIGPIANIIILLPLGIYLYVRSVNERNGNYLLYPKLQKVVMACATFFIGIVGGLMLSSAHSLFSFYIGFFGASLITYFLLPKMLKWKISWNFK</sequence>
<evidence type="ECO:0000313" key="2">
    <source>
        <dbReference type="EMBL" id="OFD88449.1"/>
    </source>
</evidence>
<dbReference type="GO" id="GO:0140359">
    <property type="term" value="F:ABC-type transporter activity"/>
    <property type="evidence" value="ECO:0007669"/>
    <property type="project" value="InterPro"/>
</dbReference>
<keyword evidence="1" id="KW-1133">Transmembrane helix</keyword>
<evidence type="ECO:0000313" key="3">
    <source>
        <dbReference type="Proteomes" id="UP000175835"/>
    </source>
</evidence>
<proteinExistence type="predicted"/>
<feature type="transmembrane region" description="Helical" evidence="1">
    <location>
        <begin position="300"/>
        <end position="318"/>
    </location>
</feature>
<name>A0A1E8BGS3_BACMY</name>
<dbReference type="PANTHER" id="PTHR39177:SF1">
    <property type="entry name" value="ABC TRANSPORTER PERMEASE YTRC-RELATED"/>
    <property type="match status" value="1"/>
</dbReference>
<feature type="transmembrane region" description="Helical" evidence="1">
    <location>
        <begin position="16"/>
        <end position="34"/>
    </location>
</feature>
<reference evidence="2 3" key="1">
    <citation type="submission" date="2016-05" db="EMBL/GenBank/DDBJ databases">
        <title>Bacillus thuringiensis and Bacillus weihenstephanensis as novel biocontrol agents of wilt causing Verticillium species.</title>
        <authorList>
            <person name="Hollensteiner J."/>
            <person name="Wemheuer F."/>
            <person name="Harting R."/>
            <person name="Kolarzyk A."/>
            <person name="Diaz-Valerio S."/>
            <person name="Poehlein A."/>
            <person name="Brzuszkiewicz E."/>
            <person name="Nesemann K."/>
            <person name="Braus-Stromeyer S."/>
            <person name="Braus G."/>
            <person name="Daniel R."/>
            <person name="Liesegang H."/>
        </authorList>
    </citation>
    <scope>NUCLEOTIDE SEQUENCE [LARGE SCALE GENOMIC DNA]</scope>
    <source>
        <strain evidence="2 3">GOE11</strain>
    </source>
</reference>
<feature type="transmembrane region" description="Helical" evidence="1">
    <location>
        <begin position="262"/>
        <end position="280"/>
    </location>
</feature>
<dbReference type="EMBL" id="LXLX01000049">
    <property type="protein sequence ID" value="OFD88449.1"/>
    <property type="molecule type" value="Genomic_DNA"/>
</dbReference>
<protein>
    <submittedName>
        <fullName evidence="2">Acetoin ABC transporter permease</fullName>
    </submittedName>
</protein>
<evidence type="ECO:0000256" key="1">
    <source>
        <dbReference type="SAM" id="Phobius"/>
    </source>
</evidence>
<dbReference type="Proteomes" id="UP000175835">
    <property type="component" value="Unassembled WGS sequence"/>
</dbReference>
<dbReference type="Pfam" id="PF12679">
    <property type="entry name" value="ABC2_membrane_2"/>
    <property type="match status" value="1"/>
</dbReference>
<dbReference type="RefSeq" id="WP_070146874.1">
    <property type="nucleotide sequence ID" value="NZ_LXLM01000042.1"/>
</dbReference>
<feature type="transmembrane region" description="Helical" evidence="1">
    <location>
        <begin position="104"/>
        <end position="128"/>
    </location>
</feature>
<feature type="transmembrane region" description="Helical" evidence="1">
    <location>
        <begin position="148"/>
        <end position="169"/>
    </location>
</feature>
<dbReference type="InterPro" id="IPR053046">
    <property type="entry name" value="ABC-5_transporter"/>
</dbReference>
<keyword evidence="1" id="KW-0472">Membrane</keyword>
<feature type="transmembrane region" description="Helical" evidence="1">
    <location>
        <begin position="62"/>
        <end position="83"/>
    </location>
</feature>
<dbReference type="PANTHER" id="PTHR39177">
    <property type="entry name" value="ABC TRANSPORTER PERMEASE YTRC-RELATED"/>
    <property type="match status" value="1"/>
</dbReference>
<organism evidence="2 3">
    <name type="scientific">Bacillus mycoides</name>
    <dbReference type="NCBI Taxonomy" id="1405"/>
    <lineage>
        <taxon>Bacteria</taxon>
        <taxon>Bacillati</taxon>
        <taxon>Bacillota</taxon>
        <taxon>Bacilli</taxon>
        <taxon>Bacillales</taxon>
        <taxon>Bacillaceae</taxon>
        <taxon>Bacillus</taxon>
        <taxon>Bacillus cereus group</taxon>
    </lineage>
</organism>
<dbReference type="GO" id="GO:0005886">
    <property type="term" value="C:plasma membrane"/>
    <property type="evidence" value="ECO:0007669"/>
    <property type="project" value="UniProtKB-SubCell"/>
</dbReference>
<dbReference type="PATRIC" id="fig|86662.23.peg.4215"/>
<dbReference type="AlphaFoldDB" id="A0A1E8BGS3"/>